<dbReference type="EMBL" id="GECZ01025396">
    <property type="protein sequence ID" value="JAS44373.1"/>
    <property type="molecule type" value="Transcribed_RNA"/>
</dbReference>
<dbReference type="Pfam" id="PF00338">
    <property type="entry name" value="Ribosomal_S10"/>
    <property type="match status" value="1"/>
</dbReference>
<evidence type="ECO:0000313" key="4">
    <source>
        <dbReference type="EMBL" id="JAS44373.1"/>
    </source>
</evidence>
<sequence length="184" mass="21231">MIRNITKITNLCLNCNKSVKLPEASAVLKRSYCYLSQFDPPYLESFKPEIPEYGPINIQMKGYDFAVLESYQSFVHRIAKTMEIDVEEAWATPATVSKIKKFKPNSSNIDCEYTLSLYERNVQVVDVPSTKMAMFVELVQAALPQGVSLSVHEHQQEHEEMRYVPDYELKELKTQLETLSQKKK</sequence>
<dbReference type="GO" id="GO:1990904">
    <property type="term" value="C:ribonucleoprotein complex"/>
    <property type="evidence" value="ECO:0007669"/>
    <property type="project" value="UniProtKB-KW"/>
</dbReference>
<keyword evidence="1" id="KW-0689">Ribosomal protein</keyword>
<evidence type="ECO:0000259" key="3">
    <source>
        <dbReference type="SMART" id="SM01403"/>
    </source>
</evidence>
<evidence type="ECO:0000256" key="2">
    <source>
        <dbReference type="ARBA" id="ARBA00023274"/>
    </source>
</evidence>
<dbReference type="Gene3D" id="3.30.70.600">
    <property type="entry name" value="Ribosomal protein S10 domain"/>
    <property type="match status" value="1"/>
</dbReference>
<protein>
    <recommendedName>
        <fullName evidence="3">Small ribosomal subunit protein uS10 domain-containing protein</fullName>
    </recommendedName>
</protein>
<dbReference type="GO" id="GO:0005761">
    <property type="term" value="C:mitochondrial ribosome"/>
    <property type="evidence" value="ECO:0007669"/>
    <property type="project" value="InterPro"/>
</dbReference>
<dbReference type="AlphaFoldDB" id="A0A1B6F3D4"/>
<name>A0A1B6F3D4_9HEMI</name>
<dbReference type="SMART" id="SM01403">
    <property type="entry name" value="Ribosomal_S10"/>
    <property type="match status" value="1"/>
</dbReference>
<gene>
    <name evidence="4" type="ORF">g.17803</name>
</gene>
<keyword evidence="2" id="KW-0687">Ribonucleoprotein</keyword>
<feature type="domain" description="Small ribosomal subunit protein uS10" evidence="3">
    <location>
        <begin position="57"/>
        <end position="152"/>
    </location>
</feature>
<reference evidence="4" key="1">
    <citation type="submission" date="2015-11" db="EMBL/GenBank/DDBJ databases">
        <title>De novo transcriptome assembly of four potential Pierce s Disease insect vectors from Arizona vineyards.</title>
        <authorList>
            <person name="Tassone E.E."/>
        </authorList>
    </citation>
    <scope>NUCLEOTIDE SEQUENCE</scope>
</reference>
<dbReference type="InterPro" id="IPR036838">
    <property type="entry name" value="Ribosomal_uS10_dom_sf"/>
</dbReference>
<dbReference type="InterPro" id="IPR027487">
    <property type="entry name" value="Ribosomal_mL48"/>
</dbReference>
<evidence type="ECO:0000256" key="1">
    <source>
        <dbReference type="ARBA" id="ARBA00022980"/>
    </source>
</evidence>
<dbReference type="InterPro" id="IPR027486">
    <property type="entry name" value="Ribosomal_uS10_dom"/>
</dbReference>
<accession>A0A1B6F3D4</accession>
<organism evidence="4">
    <name type="scientific">Cuerna arida</name>
    <dbReference type="NCBI Taxonomy" id="1464854"/>
    <lineage>
        <taxon>Eukaryota</taxon>
        <taxon>Metazoa</taxon>
        <taxon>Ecdysozoa</taxon>
        <taxon>Arthropoda</taxon>
        <taxon>Hexapoda</taxon>
        <taxon>Insecta</taxon>
        <taxon>Pterygota</taxon>
        <taxon>Neoptera</taxon>
        <taxon>Paraneoptera</taxon>
        <taxon>Hemiptera</taxon>
        <taxon>Auchenorrhyncha</taxon>
        <taxon>Membracoidea</taxon>
        <taxon>Cicadellidae</taxon>
        <taxon>Cicadellinae</taxon>
        <taxon>Proconiini</taxon>
        <taxon>Cuerna</taxon>
    </lineage>
</organism>
<dbReference type="PANTHER" id="PTHR13473">
    <property type="entry name" value="MITOCHONDRIAL RIBOSOMAL PROTEIN L48"/>
    <property type="match status" value="1"/>
</dbReference>
<dbReference type="SUPFAM" id="SSF54999">
    <property type="entry name" value="Ribosomal protein S10"/>
    <property type="match status" value="1"/>
</dbReference>
<proteinExistence type="predicted"/>
<dbReference type="PANTHER" id="PTHR13473:SF0">
    <property type="entry name" value="LARGE RIBOSOMAL SUBUNIT PROTEIN ML48"/>
    <property type="match status" value="1"/>
</dbReference>